<evidence type="ECO:0000313" key="3">
    <source>
        <dbReference type="Proteomes" id="UP000309215"/>
    </source>
</evidence>
<accession>A0A4U1JEA2</accession>
<feature type="chain" id="PRO_5020209885" description="Lipoprotein" evidence="1">
    <location>
        <begin position="20"/>
        <end position="134"/>
    </location>
</feature>
<feature type="signal peptide" evidence="1">
    <location>
        <begin position="1"/>
        <end position="19"/>
    </location>
</feature>
<organism evidence="2 3">
    <name type="scientific">Polyangium fumosum</name>
    <dbReference type="NCBI Taxonomy" id="889272"/>
    <lineage>
        <taxon>Bacteria</taxon>
        <taxon>Pseudomonadati</taxon>
        <taxon>Myxococcota</taxon>
        <taxon>Polyangia</taxon>
        <taxon>Polyangiales</taxon>
        <taxon>Polyangiaceae</taxon>
        <taxon>Polyangium</taxon>
    </lineage>
</organism>
<reference evidence="2 3" key="1">
    <citation type="submission" date="2019-04" db="EMBL/GenBank/DDBJ databases">
        <authorList>
            <person name="Li Y."/>
            <person name="Wang J."/>
        </authorList>
    </citation>
    <scope>NUCLEOTIDE SEQUENCE [LARGE SCALE GENOMIC DNA]</scope>
    <source>
        <strain evidence="2 3">DSM 14668</strain>
    </source>
</reference>
<dbReference type="Proteomes" id="UP000309215">
    <property type="component" value="Unassembled WGS sequence"/>
</dbReference>
<dbReference type="AlphaFoldDB" id="A0A4U1JEA2"/>
<evidence type="ECO:0000256" key="1">
    <source>
        <dbReference type="SAM" id="SignalP"/>
    </source>
</evidence>
<proteinExistence type="predicted"/>
<evidence type="ECO:0000313" key="2">
    <source>
        <dbReference type="EMBL" id="TKD08976.1"/>
    </source>
</evidence>
<sequence>MRTNSLSRVLAISFSLGLAALLGVGCSCDEDEFDGATACQKLTDAANGVLSTCGKPAVDENDVCSTSTTNCSSISGCSATVDVDSCVKLIQASSCDDVQIRAYAFQTICADVINNINIACARSSTGGSSDGDDD</sequence>
<dbReference type="PROSITE" id="PS51257">
    <property type="entry name" value="PROKAR_LIPOPROTEIN"/>
    <property type="match status" value="1"/>
</dbReference>
<gene>
    <name evidence="2" type="ORF">E8A74_14445</name>
</gene>
<comment type="caution">
    <text evidence="2">The sequence shown here is derived from an EMBL/GenBank/DDBJ whole genome shotgun (WGS) entry which is preliminary data.</text>
</comment>
<dbReference type="EMBL" id="SSMQ01000012">
    <property type="protein sequence ID" value="TKD08976.1"/>
    <property type="molecule type" value="Genomic_DNA"/>
</dbReference>
<name>A0A4U1JEA2_9BACT</name>
<keyword evidence="3" id="KW-1185">Reference proteome</keyword>
<dbReference type="RefSeq" id="WP_136929573.1">
    <property type="nucleotide sequence ID" value="NZ_SSMQ01000012.1"/>
</dbReference>
<protein>
    <recommendedName>
        <fullName evidence="4">Lipoprotein</fullName>
    </recommendedName>
</protein>
<evidence type="ECO:0008006" key="4">
    <source>
        <dbReference type="Google" id="ProtNLM"/>
    </source>
</evidence>
<keyword evidence="1" id="KW-0732">Signal</keyword>